<name>A0ABT3N7G9_9BACT</name>
<gene>
    <name evidence="1" type="ORF">OOT00_05285</name>
</gene>
<proteinExistence type="predicted"/>
<comment type="caution">
    <text evidence="1">The sequence shown here is derived from an EMBL/GenBank/DDBJ whole genome shotgun (WGS) entry which is preliminary data.</text>
</comment>
<dbReference type="Proteomes" id="UP001209681">
    <property type="component" value="Unassembled WGS sequence"/>
</dbReference>
<dbReference type="EMBL" id="JAPFPW010000004">
    <property type="protein sequence ID" value="MCW7753398.1"/>
    <property type="molecule type" value="Genomic_DNA"/>
</dbReference>
<evidence type="ECO:0008006" key="3">
    <source>
        <dbReference type="Google" id="ProtNLM"/>
    </source>
</evidence>
<keyword evidence="2" id="KW-1185">Reference proteome</keyword>
<reference evidence="1 2" key="1">
    <citation type="submission" date="2022-11" db="EMBL/GenBank/DDBJ databases">
        <title>Desulfobotulus tamanensis H1 sp. nov. - anaerobic, alkaliphilic, sulphate reducing bacterium isolated from terrestrial mud volcano.</title>
        <authorList>
            <person name="Frolova A."/>
            <person name="Merkel A.Y."/>
            <person name="Slobodkin A.I."/>
        </authorList>
    </citation>
    <scope>NUCLEOTIDE SEQUENCE [LARGE SCALE GENOMIC DNA]</scope>
    <source>
        <strain evidence="1 2">H1</strain>
    </source>
</reference>
<evidence type="ECO:0000313" key="2">
    <source>
        <dbReference type="Proteomes" id="UP001209681"/>
    </source>
</evidence>
<organism evidence="1 2">
    <name type="scientific">Desulfobotulus pelophilus</name>
    <dbReference type="NCBI Taxonomy" id="2823377"/>
    <lineage>
        <taxon>Bacteria</taxon>
        <taxon>Pseudomonadati</taxon>
        <taxon>Thermodesulfobacteriota</taxon>
        <taxon>Desulfobacteria</taxon>
        <taxon>Desulfobacterales</taxon>
        <taxon>Desulfobacteraceae</taxon>
        <taxon>Desulfobotulus</taxon>
    </lineage>
</organism>
<sequence length="123" mass="13711">MKTVIPLRIAAIRSVRILILIAAVILFTAGHLSARTLICQNNPDYFSKRCTLHPYAVTRVVDGQVVKGHLVGCQFKSYTCMDGVCRDNYGPLEIPYAISMDDHQGFCRQLCNNPPCSDPLGWQ</sequence>
<evidence type="ECO:0000313" key="1">
    <source>
        <dbReference type="EMBL" id="MCW7753398.1"/>
    </source>
</evidence>
<accession>A0ABT3N7G9</accession>
<protein>
    <recommendedName>
        <fullName evidence="3">Single domain-containing protein</fullName>
    </recommendedName>
</protein>
<dbReference type="RefSeq" id="WP_265424266.1">
    <property type="nucleotide sequence ID" value="NZ_JAPFPW010000004.1"/>
</dbReference>